<dbReference type="InterPro" id="IPR036866">
    <property type="entry name" value="RibonucZ/Hydroxyglut_hydro"/>
</dbReference>
<dbReference type="SUPFAM" id="SSF56281">
    <property type="entry name" value="Metallo-hydrolase/oxidoreductase"/>
    <property type="match status" value="1"/>
</dbReference>
<proteinExistence type="predicted"/>
<organism evidence="2 3">
    <name type="scientific">Boudabousia liubingyangii</name>
    <dbReference type="NCBI Taxonomy" id="1921764"/>
    <lineage>
        <taxon>Bacteria</taxon>
        <taxon>Bacillati</taxon>
        <taxon>Actinomycetota</taxon>
        <taxon>Actinomycetes</taxon>
        <taxon>Actinomycetales</taxon>
        <taxon>Actinomycetaceae</taxon>
        <taxon>Boudabousia</taxon>
    </lineage>
</organism>
<protein>
    <recommendedName>
        <fullName evidence="1">Metallo-beta-lactamase domain-containing protein</fullName>
    </recommendedName>
</protein>
<dbReference type="Gene3D" id="3.60.15.10">
    <property type="entry name" value="Ribonuclease Z/Hydroxyacylglutathione hydrolase-like"/>
    <property type="match status" value="1"/>
</dbReference>
<dbReference type="RefSeq" id="WP_073708705.1">
    <property type="nucleotide sequence ID" value="NZ_MQSU01000005.1"/>
</dbReference>
<feature type="domain" description="Metallo-beta-lactamase" evidence="1">
    <location>
        <begin position="39"/>
        <end position="252"/>
    </location>
</feature>
<reference evidence="2 3" key="1">
    <citation type="submission" date="2016-11" db="EMBL/GenBank/DDBJ databases">
        <title>Actinomyces gypaetusis sp. nov. isolated from the vulture Gypaetus barbatus in Qinghai Tibet Plateau China.</title>
        <authorList>
            <person name="Meng X."/>
        </authorList>
    </citation>
    <scope>NUCLEOTIDE SEQUENCE [LARGE SCALE GENOMIC DNA]</scope>
    <source>
        <strain evidence="2 3">VUL4_2</strain>
    </source>
</reference>
<dbReference type="GO" id="GO:0042781">
    <property type="term" value="F:3'-tRNA processing endoribonuclease activity"/>
    <property type="evidence" value="ECO:0007669"/>
    <property type="project" value="TreeGrafter"/>
</dbReference>
<dbReference type="Proteomes" id="UP000186785">
    <property type="component" value="Unassembled WGS sequence"/>
</dbReference>
<evidence type="ECO:0000259" key="1">
    <source>
        <dbReference type="Pfam" id="PF12706"/>
    </source>
</evidence>
<dbReference type="EMBL" id="MQSV01000001">
    <property type="protein sequence ID" value="OKL49821.1"/>
    <property type="molecule type" value="Genomic_DNA"/>
</dbReference>
<gene>
    <name evidence="2" type="ORF">BSR29_02425</name>
</gene>
<dbReference type="CDD" id="cd07716">
    <property type="entry name" value="RNaseZ_short-form-like_MBL-fold"/>
    <property type="match status" value="1"/>
</dbReference>
<sequence length="284" mass="31162">MRLRIIGCTGSMSGPKSAASSYLLQAIGPGEDGKDRTWNILFDLGPGSYGQLWNYIDPAKLDALILSHLHADHCGDIISMHVFHRWAPRAPKKILPIYGPVGLEQRIRQIDGDPNADYEPEFDFRELSEDNREFQIGPFKISAHEAWHTVPTFGFRVEGPSGFPADRLRDVQPLGKPVDGETAIFAYTGDTDYCESIERMALGVDLLLAEAGFLEADGTPETPICRGVHMTAERTGQLANNSGVGALIATHIQPWTEAGAVWDEVRRNWDGPFATANAGAMFVV</sequence>
<comment type="caution">
    <text evidence="2">The sequence shown here is derived from an EMBL/GenBank/DDBJ whole genome shotgun (WGS) entry which is preliminary data.</text>
</comment>
<dbReference type="InterPro" id="IPR001279">
    <property type="entry name" value="Metallo-B-lactamas"/>
</dbReference>
<dbReference type="PANTHER" id="PTHR46018:SF4">
    <property type="entry name" value="METALLO-HYDROLASE YHFI-RELATED"/>
    <property type="match status" value="1"/>
</dbReference>
<dbReference type="Pfam" id="PF12706">
    <property type="entry name" value="Lactamase_B_2"/>
    <property type="match status" value="1"/>
</dbReference>
<accession>A0A1Q5PQC6</accession>
<dbReference type="OrthoDB" id="9800940at2"/>
<evidence type="ECO:0000313" key="2">
    <source>
        <dbReference type="EMBL" id="OKL49821.1"/>
    </source>
</evidence>
<evidence type="ECO:0000313" key="3">
    <source>
        <dbReference type="Proteomes" id="UP000186785"/>
    </source>
</evidence>
<dbReference type="PANTHER" id="PTHR46018">
    <property type="entry name" value="ZINC PHOSPHODIESTERASE ELAC PROTEIN 1"/>
    <property type="match status" value="1"/>
</dbReference>
<keyword evidence="3" id="KW-1185">Reference proteome</keyword>
<dbReference type="AlphaFoldDB" id="A0A1Q5PQC6"/>
<dbReference type="STRING" id="1921764.BSR28_08400"/>
<name>A0A1Q5PQC6_9ACTO</name>